<feature type="domain" description="Sulfatase-modifying factor enzyme-like" evidence="1">
    <location>
        <begin position="59"/>
        <end position="377"/>
    </location>
</feature>
<dbReference type="InterPro" id="IPR016187">
    <property type="entry name" value="CTDL_fold"/>
</dbReference>
<dbReference type="OrthoDB" id="9768004at2"/>
<dbReference type="InterPro" id="IPR005532">
    <property type="entry name" value="SUMF_dom"/>
</dbReference>
<dbReference type="Gene3D" id="3.90.1580.10">
    <property type="entry name" value="paralog of FGE (formylglycine-generating enzyme)"/>
    <property type="match status" value="1"/>
</dbReference>
<organism evidence="2 3">
    <name type="scientific">Sediminibacterium goheungense</name>
    <dbReference type="NCBI Taxonomy" id="1086393"/>
    <lineage>
        <taxon>Bacteria</taxon>
        <taxon>Pseudomonadati</taxon>
        <taxon>Bacteroidota</taxon>
        <taxon>Chitinophagia</taxon>
        <taxon>Chitinophagales</taxon>
        <taxon>Chitinophagaceae</taxon>
        <taxon>Sediminibacterium</taxon>
    </lineage>
</organism>
<keyword evidence="2" id="KW-0449">Lipoprotein</keyword>
<dbReference type="Proteomes" id="UP000295741">
    <property type="component" value="Unassembled WGS sequence"/>
</dbReference>
<comment type="caution">
    <text evidence="2">The sequence shown here is derived from an EMBL/GenBank/DDBJ whole genome shotgun (WGS) entry which is preliminary data.</text>
</comment>
<dbReference type="EMBL" id="SNWP01000011">
    <property type="protein sequence ID" value="TDO26890.1"/>
    <property type="molecule type" value="Genomic_DNA"/>
</dbReference>
<dbReference type="GO" id="GO:0120147">
    <property type="term" value="F:formylglycine-generating oxidase activity"/>
    <property type="evidence" value="ECO:0007669"/>
    <property type="project" value="TreeGrafter"/>
</dbReference>
<reference evidence="2 3" key="1">
    <citation type="submission" date="2019-03" db="EMBL/GenBank/DDBJ databases">
        <title>Genomic Encyclopedia of Archaeal and Bacterial Type Strains, Phase II (KMG-II): from individual species to whole genera.</title>
        <authorList>
            <person name="Goeker M."/>
        </authorList>
    </citation>
    <scope>NUCLEOTIDE SEQUENCE [LARGE SCALE GENOMIC DNA]</scope>
    <source>
        <strain evidence="2 3">DSM 28323</strain>
    </source>
</reference>
<proteinExistence type="predicted"/>
<protein>
    <submittedName>
        <fullName evidence="2">Gliding motility-associated lipoprotein GldJ</fullName>
    </submittedName>
</protein>
<evidence type="ECO:0000259" key="1">
    <source>
        <dbReference type="Pfam" id="PF03781"/>
    </source>
</evidence>
<dbReference type="RefSeq" id="WP_133474765.1">
    <property type="nucleotide sequence ID" value="NZ_SNWP01000011.1"/>
</dbReference>
<dbReference type="PROSITE" id="PS51257">
    <property type="entry name" value="PROKAR_LIPOPROTEIN"/>
    <property type="match status" value="1"/>
</dbReference>
<sequence>MQVLKTTRNLILLLTLTGAMSSCKIFKKKPQQSAVTGWNYNDKNQGNFNVAKPKDIKAAPGLVFVQGGTFTMGATQEDVMGDWNNVPRRITVNSFFIDKTEVANVHYREYLYWLTNVFGGAGMDSIVEEAKPDTLVWRSELAYNEPYVEYYFRHPSYNYYPVVGVSWKQATDFCIWRTDRVNELTLMGKGYLDAKNQIKRSLNGSGQDNFNTKAYLLDEYQATPGRTATSNKNPLKDANGRPRTKVTFEDGILFGDYRLPTEAEWEYAAYGYIAENPQRKSKGAKRGEELIANKQIYAWKNNGYDNVRYTQKSAYQGAFLANFKRGAGDNMGVAGGLNDNAAIPAEVSSFIPNGYGIYNMSGNVNEWVADVYRPQNSLDGDDFNLFRGNEFRKIDMSGGQGNLRDDKGRIKTVLEDDSTLRNRRNYQRSYATNYLDGDSSSFVYYGYGTTTLISDKSRVYKGGSWNDRAYWLSPGTRRFLEEDLSTSTLGFRCAMSHYGAAEGLSNKSKTGQFFPPRRNKR</sequence>
<dbReference type="SUPFAM" id="SSF56436">
    <property type="entry name" value="C-type lectin-like"/>
    <property type="match status" value="1"/>
</dbReference>
<evidence type="ECO:0000313" key="2">
    <source>
        <dbReference type="EMBL" id="TDO26890.1"/>
    </source>
</evidence>
<gene>
    <name evidence="2" type="ORF">BC659_2204</name>
</gene>
<accession>A0A4R6IW23</accession>
<dbReference type="InterPro" id="IPR042095">
    <property type="entry name" value="SUMF_sf"/>
</dbReference>
<dbReference type="PANTHER" id="PTHR23150">
    <property type="entry name" value="SULFATASE MODIFYING FACTOR 1, 2"/>
    <property type="match status" value="1"/>
</dbReference>
<dbReference type="Pfam" id="PF03781">
    <property type="entry name" value="FGE-sulfatase"/>
    <property type="match status" value="1"/>
</dbReference>
<evidence type="ECO:0000313" key="3">
    <source>
        <dbReference type="Proteomes" id="UP000295741"/>
    </source>
</evidence>
<name>A0A4R6IW23_9BACT</name>
<keyword evidence="3" id="KW-1185">Reference proteome</keyword>
<dbReference type="InterPro" id="IPR051043">
    <property type="entry name" value="Sulfatase_Mod_Factor_Kinase"/>
</dbReference>
<dbReference type="PANTHER" id="PTHR23150:SF19">
    <property type="entry name" value="FORMYLGLYCINE-GENERATING ENZYME"/>
    <property type="match status" value="1"/>
</dbReference>
<dbReference type="AlphaFoldDB" id="A0A4R6IW23"/>